<organism evidence="2 3">
    <name type="scientific">Variovorax ginsengisoli</name>
    <dbReference type="NCBI Taxonomy" id="363844"/>
    <lineage>
        <taxon>Bacteria</taxon>
        <taxon>Pseudomonadati</taxon>
        <taxon>Pseudomonadota</taxon>
        <taxon>Betaproteobacteria</taxon>
        <taxon>Burkholderiales</taxon>
        <taxon>Comamonadaceae</taxon>
        <taxon>Variovorax</taxon>
    </lineage>
</organism>
<evidence type="ECO:0000313" key="2">
    <source>
        <dbReference type="EMBL" id="MDO1533301.1"/>
    </source>
</evidence>
<sequence length="324" mass="34576">MQLRPLGRSGFQVSPLAFGGNVFGWTVDEALSFRLLDAWLDAGFNFIDTADVYSSWVPGHSGGESETIIGKWLRQSGKRNRVVLATKLGKPMGEGKKGLSPAYIHEAVDASLRRLQTDRIDLYQSHDDDPETPLSDTAEAFAALIKAGKVRAIGASNFSAPRLAEALDVAEKQGLPRYESLQPLYNLYDRAVFEEALEPLCLARGVSVINFYALAAGFLTGKYRSPADAAKSARGGSTTKKYLNPRGLRILDALDAAARTHGATPGQVAIAWQIARPAVTAPIASATSMKQLEELVAAAALQLSPETIAALDAASAEPAAPAQR</sequence>
<gene>
    <name evidence="2" type="ORF">Q2T77_13460</name>
</gene>
<evidence type="ECO:0000313" key="3">
    <source>
        <dbReference type="Proteomes" id="UP001169027"/>
    </source>
</evidence>
<proteinExistence type="predicted"/>
<accession>A0ABT8S7B4</accession>
<dbReference type="InterPro" id="IPR050523">
    <property type="entry name" value="AKR_Detox_Biosynth"/>
</dbReference>
<dbReference type="CDD" id="cd19081">
    <property type="entry name" value="AKR_AKR9C1"/>
    <property type="match status" value="1"/>
</dbReference>
<dbReference type="EMBL" id="JAUKVY010000008">
    <property type="protein sequence ID" value="MDO1533301.1"/>
    <property type="molecule type" value="Genomic_DNA"/>
</dbReference>
<dbReference type="RefSeq" id="WP_301809626.1">
    <property type="nucleotide sequence ID" value="NZ_JAUJZH010000008.1"/>
</dbReference>
<dbReference type="PANTHER" id="PTHR43364:SF6">
    <property type="entry name" value="OXIDOREDUCTASE-RELATED"/>
    <property type="match status" value="1"/>
</dbReference>
<dbReference type="InterPro" id="IPR023210">
    <property type="entry name" value="NADP_OxRdtase_dom"/>
</dbReference>
<dbReference type="Pfam" id="PF00248">
    <property type="entry name" value="Aldo_ket_red"/>
    <property type="match status" value="1"/>
</dbReference>
<reference evidence="2" key="1">
    <citation type="submission" date="2023-06" db="EMBL/GenBank/DDBJ databases">
        <authorList>
            <person name="Jiang Y."/>
            <person name="Liu Q."/>
        </authorList>
    </citation>
    <scope>NUCLEOTIDE SEQUENCE</scope>
    <source>
        <strain evidence="2">CGMCC 1.12090</strain>
    </source>
</reference>
<dbReference type="Gene3D" id="3.20.20.100">
    <property type="entry name" value="NADP-dependent oxidoreductase domain"/>
    <property type="match status" value="1"/>
</dbReference>
<protein>
    <submittedName>
        <fullName evidence="2">Aldo/keto reductase</fullName>
    </submittedName>
</protein>
<keyword evidence="3" id="KW-1185">Reference proteome</keyword>
<evidence type="ECO:0000259" key="1">
    <source>
        <dbReference type="Pfam" id="PF00248"/>
    </source>
</evidence>
<dbReference type="InterPro" id="IPR036812">
    <property type="entry name" value="NAD(P)_OxRdtase_dom_sf"/>
</dbReference>
<comment type="caution">
    <text evidence="2">The sequence shown here is derived from an EMBL/GenBank/DDBJ whole genome shotgun (WGS) entry which is preliminary data.</text>
</comment>
<feature type="domain" description="NADP-dependent oxidoreductase" evidence="1">
    <location>
        <begin position="15"/>
        <end position="314"/>
    </location>
</feature>
<dbReference type="Proteomes" id="UP001169027">
    <property type="component" value="Unassembled WGS sequence"/>
</dbReference>
<dbReference type="SUPFAM" id="SSF51430">
    <property type="entry name" value="NAD(P)-linked oxidoreductase"/>
    <property type="match status" value="1"/>
</dbReference>
<dbReference type="PANTHER" id="PTHR43364">
    <property type="entry name" value="NADH-SPECIFIC METHYLGLYOXAL REDUCTASE-RELATED"/>
    <property type="match status" value="1"/>
</dbReference>
<name>A0ABT8S7B4_9BURK</name>